<name>A0A450X194_9GAMM</name>
<protein>
    <submittedName>
        <fullName evidence="9">Cytochrome C oxidase, cbb3-type, subunit III</fullName>
    </submittedName>
</protein>
<gene>
    <name evidence="8" type="ORF">BECKLPF1236A_GA0070988_1000511</name>
    <name evidence="9" type="ORF">BECKLPF1236C_GA0070990_100039</name>
</gene>
<sequence>MQKIIAPVIIAGLLAVAIYRVSTTNSQGQAVYKNHCSACHAQGVAGAPRFRDKDDWAPRIAKGIDALYAAAWNGLGGMPPKGGKQDASEDDIKSAVDYMVSESGG</sequence>
<dbReference type="EMBL" id="CAADFM010000005">
    <property type="protein sequence ID" value="VFK06889.1"/>
    <property type="molecule type" value="Genomic_DNA"/>
</dbReference>
<evidence type="ECO:0000256" key="4">
    <source>
        <dbReference type="ARBA" id="ARBA00022982"/>
    </source>
</evidence>
<evidence type="ECO:0000259" key="7">
    <source>
        <dbReference type="PROSITE" id="PS51007"/>
    </source>
</evidence>
<keyword evidence="1" id="KW-0813">Transport</keyword>
<dbReference type="PANTHER" id="PTHR40942">
    <property type="match status" value="1"/>
</dbReference>
<reference evidence="9" key="1">
    <citation type="submission" date="2019-02" db="EMBL/GenBank/DDBJ databases">
        <authorList>
            <person name="Gruber-Vodicka R. H."/>
            <person name="Seah K. B. B."/>
        </authorList>
    </citation>
    <scope>NUCLEOTIDE SEQUENCE</scope>
    <source>
        <strain evidence="8">BECK_S312</strain>
        <strain evidence="9">BECK_S426</strain>
    </source>
</reference>
<dbReference type="EMBL" id="CAADFP010000003">
    <property type="protein sequence ID" value="VFK23048.1"/>
    <property type="molecule type" value="Genomic_DNA"/>
</dbReference>
<evidence type="ECO:0000256" key="6">
    <source>
        <dbReference type="PROSITE-ProRule" id="PRU00433"/>
    </source>
</evidence>
<dbReference type="GO" id="GO:0020037">
    <property type="term" value="F:heme binding"/>
    <property type="evidence" value="ECO:0007669"/>
    <property type="project" value="InterPro"/>
</dbReference>
<dbReference type="GO" id="GO:0009055">
    <property type="term" value="F:electron transfer activity"/>
    <property type="evidence" value="ECO:0007669"/>
    <property type="project" value="InterPro"/>
</dbReference>
<dbReference type="PANTHER" id="PTHR40942:SF4">
    <property type="entry name" value="CYTOCHROME C5"/>
    <property type="match status" value="1"/>
</dbReference>
<keyword evidence="5 6" id="KW-0408">Iron</keyword>
<dbReference type="SUPFAM" id="SSF46626">
    <property type="entry name" value="Cytochrome c"/>
    <property type="match status" value="1"/>
</dbReference>
<dbReference type="InterPro" id="IPR002323">
    <property type="entry name" value="Cyt_CIE"/>
</dbReference>
<dbReference type="Pfam" id="PF13442">
    <property type="entry name" value="Cytochrome_CBB3"/>
    <property type="match status" value="1"/>
</dbReference>
<feature type="domain" description="Cytochrome c" evidence="7">
    <location>
        <begin position="23"/>
        <end position="103"/>
    </location>
</feature>
<dbReference type="GO" id="GO:0005506">
    <property type="term" value="F:iron ion binding"/>
    <property type="evidence" value="ECO:0007669"/>
    <property type="project" value="InterPro"/>
</dbReference>
<evidence type="ECO:0000256" key="5">
    <source>
        <dbReference type="ARBA" id="ARBA00023004"/>
    </source>
</evidence>
<dbReference type="Gene3D" id="1.10.760.10">
    <property type="entry name" value="Cytochrome c-like domain"/>
    <property type="match status" value="1"/>
</dbReference>
<evidence type="ECO:0000313" key="9">
    <source>
        <dbReference type="EMBL" id="VFK23048.1"/>
    </source>
</evidence>
<dbReference type="PRINTS" id="PR00607">
    <property type="entry name" value="CYTCHROMECIE"/>
</dbReference>
<keyword evidence="2 6" id="KW-0349">Heme</keyword>
<evidence type="ECO:0000313" key="8">
    <source>
        <dbReference type="EMBL" id="VFK06889.1"/>
    </source>
</evidence>
<accession>A0A450X194</accession>
<organism evidence="9">
    <name type="scientific">Candidatus Kentrum sp. LPFa</name>
    <dbReference type="NCBI Taxonomy" id="2126335"/>
    <lineage>
        <taxon>Bacteria</taxon>
        <taxon>Pseudomonadati</taxon>
        <taxon>Pseudomonadota</taxon>
        <taxon>Gammaproteobacteria</taxon>
        <taxon>Candidatus Kentrum</taxon>
    </lineage>
</organism>
<evidence type="ECO:0000256" key="2">
    <source>
        <dbReference type="ARBA" id="ARBA00022617"/>
    </source>
</evidence>
<evidence type="ECO:0000256" key="1">
    <source>
        <dbReference type="ARBA" id="ARBA00022448"/>
    </source>
</evidence>
<keyword evidence="4" id="KW-0249">Electron transport</keyword>
<dbReference type="PROSITE" id="PS51007">
    <property type="entry name" value="CYTC"/>
    <property type="match status" value="1"/>
</dbReference>
<evidence type="ECO:0000256" key="3">
    <source>
        <dbReference type="ARBA" id="ARBA00022723"/>
    </source>
</evidence>
<proteinExistence type="predicted"/>
<keyword evidence="3 6" id="KW-0479">Metal-binding</keyword>
<dbReference type="InterPro" id="IPR036909">
    <property type="entry name" value="Cyt_c-like_dom_sf"/>
</dbReference>
<dbReference type="InterPro" id="IPR009056">
    <property type="entry name" value="Cyt_c-like_dom"/>
</dbReference>
<dbReference type="AlphaFoldDB" id="A0A450X194"/>